<dbReference type="InterPro" id="IPR044759">
    <property type="entry name" value="bZIP_RF2"/>
</dbReference>
<organism evidence="3 4">
    <name type="scientific">Cinnamomum micranthum f. kanehirae</name>
    <dbReference type="NCBI Taxonomy" id="337451"/>
    <lineage>
        <taxon>Eukaryota</taxon>
        <taxon>Viridiplantae</taxon>
        <taxon>Streptophyta</taxon>
        <taxon>Embryophyta</taxon>
        <taxon>Tracheophyta</taxon>
        <taxon>Spermatophyta</taxon>
        <taxon>Magnoliopsida</taxon>
        <taxon>Magnoliidae</taxon>
        <taxon>Laurales</taxon>
        <taxon>Lauraceae</taxon>
        <taxon>Cinnamomum</taxon>
    </lineage>
</organism>
<dbReference type="CDD" id="cd14703">
    <property type="entry name" value="bZIP_plant_RF2"/>
    <property type="match status" value="1"/>
</dbReference>
<dbReference type="GO" id="GO:0005634">
    <property type="term" value="C:nucleus"/>
    <property type="evidence" value="ECO:0007669"/>
    <property type="project" value="UniProtKB-ARBA"/>
</dbReference>
<dbReference type="SUPFAM" id="SSF57959">
    <property type="entry name" value="Leucine zipper domain"/>
    <property type="match status" value="1"/>
</dbReference>
<keyword evidence="4" id="KW-1185">Reference proteome</keyword>
<evidence type="ECO:0000259" key="2">
    <source>
        <dbReference type="SMART" id="SM00338"/>
    </source>
</evidence>
<feature type="compositionally biased region" description="Polar residues" evidence="1">
    <location>
        <begin position="8"/>
        <end position="21"/>
    </location>
</feature>
<dbReference type="EMBL" id="QPKB01000007">
    <property type="protein sequence ID" value="RWR89459.1"/>
    <property type="molecule type" value="Genomic_DNA"/>
</dbReference>
<feature type="domain" description="BZIP" evidence="2">
    <location>
        <begin position="260"/>
        <end position="319"/>
    </location>
</feature>
<dbReference type="InterPro" id="IPR046347">
    <property type="entry name" value="bZIP_sf"/>
</dbReference>
<dbReference type="InterPro" id="IPR044797">
    <property type="entry name" value="At4g06598-like"/>
</dbReference>
<gene>
    <name evidence="3" type="ORF">CKAN_01851500</name>
</gene>
<dbReference type="Proteomes" id="UP000283530">
    <property type="component" value="Unassembled WGS sequence"/>
</dbReference>
<feature type="compositionally biased region" description="Basic and acidic residues" evidence="1">
    <location>
        <begin position="249"/>
        <end position="265"/>
    </location>
</feature>
<dbReference type="AlphaFoldDB" id="A0A3S3MZT6"/>
<comment type="caution">
    <text evidence="3">The sequence shown here is derived from an EMBL/GenBank/DDBJ whole genome shotgun (WGS) entry which is preliminary data.</text>
</comment>
<dbReference type="SMART" id="SM00338">
    <property type="entry name" value="BRLZ"/>
    <property type="match status" value="1"/>
</dbReference>
<sequence>METMFHNKVSSNSANWSNSGKTPKLPPRIPLPSTIQGLREGGSSMPNGKMHNRLPKDDRKQHQRTSSESFIIEEQPSWLADLLNEPETPSGRGTHHRSSSDSVAYMDIFGTSSKMQGISQLEFSTSETPPFLPSSVSLPFYMQRDTSRPSSFDISSTSMPSVRGWKSSVNPFTYHNCVASMEDSSLLASFGCSFVQQDMDNNFTTAKQEREKSTEFDDEESAEREENMFLKATANVDRCDQKGCFGKDEECSHDKPRATGSDPKRTKQHFAQRSRVRKLQYIAELERTVSILHAEISDVAAELAFLKQRHFILILENKAFVQRITTIAYEKKIKDVQHDLLQKEVDRLREVYCSQRCETLKPQDKIADAADHLDLQFSCLSLGSLNQLETGSVKEPGCVNRVAPHPCMMLQKS</sequence>
<accession>A0A3S3MZT6</accession>
<dbReference type="InterPro" id="IPR004827">
    <property type="entry name" value="bZIP"/>
</dbReference>
<dbReference type="OrthoDB" id="1878267at2759"/>
<protein>
    <submittedName>
        <fullName evidence="3">Basic-leucine zipper domain-containing protein</fullName>
    </submittedName>
</protein>
<evidence type="ECO:0000313" key="4">
    <source>
        <dbReference type="Proteomes" id="UP000283530"/>
    </source>
</evidence>
<name>A0A3S3MZT6_9MAGN</name>
<reference evidence="3 4" key="1">
    <citation type="journal article" date="2019" name="Nat. Plants">
        <title>Stout camphor tree genome fills gaps in understanding of flowering plant genome evolution.</title>
        <authorList>
            <person name="Chaw S.M."/>
            <person name="Liu Y.C."/>
            <person name="Wu Y.W."/>
            <person name="Wang H.Y."/>
            <person name="Lin C.I."/>
            <person name="Wu C.S."/>
            <person name="Ke H.M."/>
            <person name="Chang L.Y."/>
            <person name="Hsu C.Y."/>
            <person name="Yang H.T."/>
            <person name="Sudianto E."/>
            <person name="Hsu M.H."/>
            <person name="Wu K.P."/>
            <person name="Wang L.N."/>
            <person name="Leebens-Mack J.H."/>
            <person name="Tsai I.J."/>
        </authorList>
    </citation>
    <scope>NUCLEOTIDE SEQUENCE [LARGE SCALE GENOMIC DNA]</scope>
    <source>
        <strain evidence="4">cv. Chaw 1501</strain>
        <tissue evidence="3">Young leaves</tissue>
    </source>
</reference>
<dbReference type="GO" id="GO:0003700">
    <property type="term" value="F:DNA-binding transcription factor activity"/>
    <property type="evidence" value="ECO:0007669"/>
    <property type="project" value="InterPro"/>
</dbReference>
<evidence type="ECO:0000256" key="1">
    <source>
        <dbReference type="SAM" id="MobiDB-lite"/>
    </source>
</evidence>
<dbReference type="Gene3D" id="1.20.5.170">
    <property type="match status" value="1"/>
</dbReference>
<dbReference type="PANTHER" id="PTHR46835">
    <property type="entry name" value="BASIC-LEUCINE ZIPPER (BZIP) TRANSCRIPTION FACTOR FAMILY PROTEIN-RELATED"/>
    <property type="match status" value="1"/>
</dbReference>
<proteinExistence type="predicted"/>
<feature type="region of interest" description="Disordered" evidence="1">
    <location>
        <begin position="1"/>
        <end position="71"/>
    </location>
</feature>
<feature type="region of interest" description="Disordered" evidence="1">
    <location>
        <begin position="249"/>
        <end position="272"/>
    </location>
</feature>
<dbReference type="PANTHER" id="PTHR46835:SF3">
    <property type="entry name" value="BASIC-LEUCINE ZIPPER (BZIP) TRANSCRIPTION FACTOR FAMILY PROTEIN"/>
    <property type="match status" value="1"/>
</dbReference>
<evidence type="ECO:0000313" key="3">
    <source>
        <dbReference type="EMBL" id="RWR89459.1"/>
    </source>
</evidence>